<comment type="subunit">
    <text evidence="2">Homodimer.</text>
</comment>
<dbReference type="OrthoDB" id="527344at2759"/>
<evidence type="ECO:0000256" key="6">
    <source>
        <dbReference type="ARBA" id="ARBA00022759"/>
    </source>
</evidence>
<keyword evidence="11" id="KW-1185">Reference proteome</keyword>
<name>A0A0L6VK16_9BASI</name>
<keyword evidence="7" id="KW-0378">Hydrolase</keyword>
<dbReference type="PANTHER" id="PTHR46018">
    <property type="entry name" value="ZINC PHOSPHODIESTERASE ELAC PROTEIN 1"/>
    <property type="match status" value="1"/>
</dbReference>
<evidence type="ECO:0000256" key="8">
    <source>
        <dbReference type="ARBA" id="ARBA00022833"/>
    </source>
</evidence>
<dbReference type="STRING" id="27349.A0A0L6VK16"/>
<accession>A0A0L6VK16</accession>
<evidence type="ECO:0000313" key="11">
    <source>
        <dbReference type="Proteomes" id="UP000037035"/>
    </source>
</evidence>
<evidence type="ECO:0000256" key="2">
    <source>
        <dbReference type="ARBA" id="ARBA00011738"/>
    </source>
</evidence>
<comment type="caution">
    <text evidence="10">The sequence shown here is derived from an EMBL/GenBank/DDBJ whole genome shotgun (WGS) entry which is preliminary data.</text>
</comment>
<protein>
    <submittedName>
        <fullName evidence="10">Uncharacterized protein</fullName>
    </submittedName>
</protein>
<proteinExistence type="inferred from homology"/>
<dbReference type="EMBL" id="LAVV01004998">
    <property type="protein sequence ID" value="KNZ61126.1"/>
    <property type="molecule type" value="Genomic_DNA"/>
</dbReference>
<reference evidence="10 11" key="1">
    <citation type="submission" date="2015-08" db="EMBL/GenBank/DDBJ databases">
        <title>Next Generation Sequencing and Analysis of the Genome of Puccinia sorghi L Schw, the Causal Agent of Maize Common Rust.</title>
        <authorList>
            <person name="Rochi L."/>
            <person name="Burguener G."/>
            <person name="Darino M."/>
            <person name="Turjanski A."/>
            <person name="Kreff E."/>
            <person name="Dieguez M.J."/>
            <person name="Sacco F."/>
        </authorList>
    </citation>
    <scope>NUCLEOTIDE SEQUENCE [LARGE SCALE GENOMIC DNA]</scope>
    <source>
        <strain evidence="10 11">RO10H11247</strain>
    </source>
</reference>
<dbReference type="PANTHER" id="PTHR46018:SF2">
    <property type="entry name" value="ZINC PHOSPHODIESTERASE ELAC PROTEIN 1"/>
    <property type="match status" value="1"/>
</dbReference>
<evidence type="ECO:0000256" key="3">
    <source>
        <dbReference type="ARBA" id="ARBA00022694"/>
    </source>
</evidence>
<dbReference type="VEuPathDB" id="FungiDB:VP01_1449g11"/>
<keyword evidence="4" id="KW-0540">Nuclease</keyword>
<evidence type="ECO:0000256" key="4">
    <source>
        <dbReference type="ARBA" id="ARBA00022722"/>
    </source>
</evidence>
<dbReference type="InterPro" id="IPR013471">
    <property type="entry name" value="RNase_Z/BN"/>
</dbReference>
<evidence type="ECO:0000256" key="1">
    <source>
        <dbReference type="ARBA" id="ARBA00001947"/>
    </source>
</evidence>
<comment type="cofactor">
    <cofactor evidence="1">
        <name>Zn(2+)</name>
        <dbReference type="ChEBI" id="CHEBI:29105"/>
    </cofactor>
</comment>
<dbReference type="SUPFAM" id="SSF56281">
    <property type="entry name" value="Metallo-hydrolase/oxidoreductase"/>
    <property type="match status" value="1"/>
</dbReference>
<dbReference type="HAMAP" id="MF_01818">
    <property type="entry name" value="RNase_Z_BN"/>
    <property type="match status" value="1"/>
</dbReference>
<keyword evidence="5" id="KW-0479">Metal-binding</keyword>
<dbReference type="GO" id="GO:0042781">
    <property type="term" value="F:3'-tRNA processing endoribonuclease activity"/>
    <property type="evidence" value="ECO:0007669"/>
    <property type="project" value="TreeGrafter"/>
</dbReference>
<dbReference type="AlphaFoldDB" id="A0A0L6VK16"/>
<sequence>MTTNPAEGNSQKRKRTLASQIKHIKPEALADDMISSIIKCTISQPIHQVIKSRPRPKRILQRNWTKYNLNPSQISHLQQQGSLPRMEKRIRPSTANPTINPPNEFEITFLGTSAGVKNIVILNILSLESQTLTSEISFNNIYAGKPTIQRNPSSLALRMDGQIWMFDCGEATTHQIMRTSLKPSNVAKIFITHLHGDHVLGLISFLSHIGDRADADLTSKNQHPFCDPNDVVEIFGPSGIREFVRSTLRLTQTHSLLKIKVNELLRHSKDQVFTPSHSNPSGPGRLWHNELLGEDIWSDRDGLWKDVIQINQCGVSLSAAPIQHTIDCVGYLVTEANRREKFDMSRIGPILESHADEIKQMGFKVLPAILSQLEKTRKPIVFSTGVTIHPPSLSIRGRRIMILGDTCDPSAMISLMEQEPVPQRIDLLIHEATGTSVADAHELKQEELLTESQVARKMMERGHSTSFMAGQFAHRVRAARLVLNHLGGKFPAPHASLCPSQAFPPSFSPSKPGAQPSSIAGQSAVKSIHSALWKKFEETDNGRQAKIREELAWLSAVEKDALDGWRAAQKPSLPQGAPPDQLASMDQSHQPELPSSQPEISVAYDFLQIKVPRSDQPA</sequence>
<evidence type="ECO:0000256" key="9">
    <source>
        <dbReference type="SAM" id="MobiDB-lite"/>
    </source>
</evidence>
<dbReference type="Pfam" id="PF23023">
    <property type="entry name" value="Anti-Pycsar_Apyc1"/>
    <property type="match status" value="1"/>
</dbReference>
<dbReference type="GO" id="GO:0005634">
    <property type="term" value="C:nucleus"/>
    <property type="evidence" value="ECO:0007669"/>
    <property type="project" value="TreeGrafter"/>
</dbReference>
<keyword evidence="6" id="KW-0255">Endonuclease</keyword>
<keyword evidence="3" id="KW-0819">tRNA processing</keyword>
<dbReference type="Gene3D" id="3.60.15.10">
    <property type="entry name" value="Ribonuclease Z/Hydroxyacylglutathione hydrolase-like"/>
    <property type="match status" value="1"/>
</dbReference>
<evidence type="ECO:0000256" key="5">
    <source>
        <dbReference type="ARBA" id="ARBA00022723"/>
    </source>
</evidence>
<keyword evidence="8" id="KW-0862">Zinc</keyword>
<evidence type="ECO:0000313" key="10">
    <source>
        <dbReference type="EMBL" id="KNZ61126.1"/>
    </source>
</evidence>
<feature type="region of interest" description="Disordered" evidence="9">
    <location>
        <begin position="565"/>
        <end position="597"/>
    </location>
</feature>
<organism evidence="10 11">
    <name type="scientific">Puccinia sorghi</name>
    <dbReference type="NCBI Taxonomy" id="27349"/>
    <lineage>
        <taxon>Eukaryota</taxon>
        <taxon>Fungi</taxon>
        <taxon>Dikarya</taxon>
        <taxon>Basidiomycota</taxon>
        <taxon>Pucciniomycotina</taxon>
        <taxon>Pucciniomycetes</taxon>
        <taxon>Pucciniales</taxon>
        <taxon>Pucciniaceae</taxon>
        <taxon>Puccinia</taxon>
    </lineage>
</organism>
<gene>
    <name evidence="10" type="ORF">VP01_1449g11</name>
</gene>
<dbReference type="Proteomes" id="UP000037035">
    <property type="component" value="Unassembled WGS sequence"/>
</dbReference>
<dbReference type="GO" id="GO:0046872">
    <property type="term" value="F:metal ion binding"/>
    <property type="evidence" value="ECO:0007669"/>
    <property type="project" value="UniProtKB-KW"/>
</dbReference>
<dbReference type="InterPro" id="IPR036866">
    <property type="entry name" value="RibonucZ/Hydroxyglut_hydro"/>
</dbReference>
<evidence type="ECO:0000256" key="7">
    <source>
        <dbReference type="ARBA" id="ARBA00022801"/>
    </source>
</evidence>
<feature type="compositionally biased region" description="Polar residues" evidence="9">
    <location>
        <begin position="584"/>
        <end position="597"/>
    </location>
</feature>